<dbReference type="Pfam" id="PF06114">
    <property type="entry name" value="Peptidase_M78"/>
    <property type="match status" value="1"/>
</dbReference>
<dbReference type="Proteomes" id="UP000789845">
    <property type="component" value="Unassembled WGS sequence"/>
</dbReference>
<dbReference type="PANTHER" id="PTHR43236:SF1">
    <property type="entry name" value="BLL7220 PROTEIN"/>
    <property type="match status" value="1"/>
</dbReference>
<gene>
    <name evidence="2" type="ORF">NEOCIP111885_04469</name>
</gene>
<dbReference type="PANTHER" id="PTHR43236">
    <property type="entry name" value="ANTITOXIN HIGA1"/>
    <property type="match status" value="1"/>
</dbReference>
<dbReference type="InterPro" id="IPR052345">
    <property type="entry name" value="Rad_response_metalloprotease"/>
</dbReference>
<evidence type="ECO:0000313" key="2">
    <source>
        <dbReference type="EMBL" id="CAG9610693.1"/>
    </source>
</evidence>
<reference evidence="2" key="1">
    <citation type="submission" date="2021-10" db="EMBL/GenBank/DDBJ databases">
        <authorList>
            <person name="Criscuolo A."/>
        </authorList>
    </citation>
    <scope>NUCLEOTIDE SEQUENCE</scope>
    <source>
        <strain evidence="2">CIP111885</strain>
    </source>
</reference>
<sequence length="309" mass="35371">MRRYRSTAVQQLMDGNPNFQNPEEVIKHKVQELHESYFFLHDEDSFPINMDMLASIAGVKVKKTIMPDGISGQLIPASEGMIAQINILDPNYRQNFTIGHEVGHTFFPGFTKKKFRAEREKLFWSDRINIEDEEEYLCDFAASELLIPTSHFLEQLEELGFAVSSIPKLSSYFGASYEAIAIKMASVANFPCAILISEKGLKPSEQKQMEKEKTQLSFFEPIQFKEKLRVKYAARSSFWGNEFIPSKASIPEDSSIYIAAKTCEMIKSDAEKLEIKKFKGVFDLETYPLDFYDEEGHSTKTFTLIKQSS</sequence>
<proteinExistence type="predicted"/>
<dbReference type="InterPro" id="IPR010359">
    <property type="entry name" value="IrrE_HExxH"/>
</dbReference>
<name>A0A9C7GE74_9BACI</name>
<organism evidence="2 3">
    <name type="scientific">Pseudoneobacillus rhizosphaerae</name>
    <dbReference type="NCBI Taxonomy" id="2880968"/>
    <lineage>
        <taxon>Bacteria</taxon>
        <taxon>Bacillati</taxon>
        <taxon>Bacillota</taxon>
        <taxon>Bacilli</taxon>
        <taxon>Bacillales</taxon>
        <taxon>Bacillaceae</taxon>
        <taxon>Pseudoneobacillus</taxon>
    </lineage>
</organism>
<dbReference type="EMBL" id="CAKJTG010000047">
    <property type="protein sequence ID" value="CAG9610693.1"/>
    <property type="molecule type" value="Genomic_DNA"/>
</dbReference>
<dbReference type="Gene3D" id="1.10.10.2910">
    <property type="match status" value="1"/>
</dbReference>
<protein>
    <recommendedName>
        <fullName evidence="1">IrrE N-terminal-like domain-containing protein</fullName>
    </recommendedName>
</protein>
<comment type="caution">
    <text evidence="2">The sequence shown here is derived from an EMBL/GenBank/DDBJ whole genome shotgun (WGS) entry which is preliminary data.</text>
</comment>
<keyword evidence="3" id="KW-1185">Reference proteome</keyword>
<dbReference type="RefSeq" id="WP_230499055.1">
    <property type="nucleotide sequence ID" value="NZ_CAKJTG010000047.1"/>
</dbReference>
<dbReference type="AlphaFoldDB" id="A0A9C7GE74"/>
<accession>A0A9C7GE74</accession>
<evidence type="ECO:0000313" key="3">
    <source>
        <dbReference type="Proteomes" id="UP000789845"/>
    </source>
</evidence>
<evidence type="ECO:0000259" key="1">
    <source>
        <dbReference type="Pfam" id="PF06114"/>
    </source>
</evidence>
<feature type="domain" description="IrrE N-terminal-like" evidence="1">
    <location>
        <begin position="85"/>
        <end position="183"/>
    </location>
</feature>